<gene>
    <name evidence="2" type="ORF">C8J48_2999</name>
</gene>
<evidence type="ECO:0000313" key="3">
    <source>
        <dbReference type="Proteomes" id="UP000241639"/>
    </source>
</evidence>
<evidence type="ECO:0000313" key="2">
    <source>
        <dbReference type="EMBL" id="PTM56674.1"/>
    </source>
</evidence>
<feature type="transmembrane region" description="Helical" evidence="1">
    <location>
        <begin position="7"/>
        <end position="27"/>
    </location>
</feature>
<feature type="transmembrane region" description="Helical" evidence="1">
    <location>
        <begin position="78"/>
        <end position="98"/>
    </location>
</feature>
<keyword evidence="1" id="KW-0472">Membrane</keyword>
<keyword evidence="3" id="KW-1185">Reference proteome</keyword>
<accession>A0A2T4Z469</accession>
<dbReference type="EMBL" id="PZZP01000002">
    <property type="protein sequence ID" value="PTM56674.1"/>
    <property type="molecule type" value="Genomic_DNA"/>
</dbReference>
<dbReference type="RefSeq" id="WP_107727989.1">
    <property type="nucleotide sequence ID" value="NZ_PZZP01000002.1"/>
</dbReference>
<protein>
    <submittedName>
        <fullName evidence="2">Uncharacterized protein</fullName>
    </submittedName>
</protein>
<dbReference type="Proteomes" id="UP000241639">
    <property type="component" value="Unassembled WGS sequence"/>
</dbReference>
<organism evidence="2 3">
    <name type="scientific">Desmospora activa DSM 45169</name>
    <dbReference type="NCBI Taxonomy" id="1121389"/>
    <lineage>
        <taxon>Bacteria</taxon>
        <taxon>Bacillati</taxon>
        <taxon>Bacillota</taxon>
        <taxon>Bacilli</taxon>
        <taxon>Bacillales</taxon>
        <taxon>Thermoactinomycetaceae</taxon>
        <taxon>Desmospora</taxon>
    </lineage>
</organism>
<keyword evidence="1" id="KW-1133">Transmembrane helix</keyword>
<feature type="transmembrane region" description="Helical" evidence="1">
    <location>
        <begin position="33"/>
        <end position="57"/>
    </location>
</feature>
<keyword evidence="1" id="KW-0812">Transmembrane</keyword>
<name>A0A2T4Z469_9BACL</name>
<sequence length="100" mass="11115">MKFSTKSVMFIVGIVLAEIAATHIFASVRGPRIGALMIVLFTLFIHPMLMVIVWFGLIRDSSQKRRFLSKSLCMIALILAYPLALNMGTGFFVGPLILKI</sequence>
<proteinExistence type="predicted"/>
<dbReference type="AlphaFoldDB" id="A0A2T4Z469"/>
<comment type="caution">
    <text evidence="2">The sequence shown here is derived from an EMBL/GenBank/DDBJ whole genome shotgun (WGS) entry which is preliminary data.</text>
</comment>
<evidence type="ECO:0000256" key="1">
    <source>
        <dbReference type="SAM" id="Phobius"/>
    </source>
</evidence>
<reference evidence="2 3" key="1">
    <citation type="submission" date="2018-04" db="EMBL/GenBank/DDBJ databases">
        <title>Genomic Encyclopedia of Archaeal and Bacterial Type Strains, Phase II (KMG-II): from individual species to whole genera.</title>
        <authorList>
            <person name="Goeker M."/>
        </authorList>
    </citation>
    <scope>NUCLEOTIDE SEQUENCE [LARGE SCALE GENOMIC DNA]</scope>
    <source>
        <strain evidence="2 3">DSM 45169</strain>
    </source>
</reference>